<accession>S3LTI1</accession>
<gene>
    <name evidence="1" type="ORF">HMPREF1222_00046</name>
</gene>
<organism evidence="1 2">
    <name type="scientific">Treponema vincentii F0403</name>
    <dbReference type="NCBI Taxonomy" id="1125702"/>
    <lineage>
        <taxon>Bacteria</taxon>
        <taxon>Pseudomonadati</taxon>
        <taxon>Spirochaetota</taxon>
        <taxon>Spirochaetia</taxon>
        <taxon>Spirochaetales</taxon>
        <taxon>Treponemataceae</taxon>
        <taxon>Treponema</taxon>
    </lineage>
</organism>
<dbReference type="HOGENOM" id="CLU_2482376_0_0_12"/>
<proteinExistence type="predicted"/>
<evidence type="ECO:0000313" key="1">
    <source>
        <dbReference type="EMBL" id="EPF47787.1"/>
    </source>
</evidence>
<keyword evidence="2" id="KW-1185">Reference proteome</keyword>
<dbReference type="RefSeq" id="WP_016517694.1">
    <property type="nucleotide sequence ID" value="NZ_KE332512.1"/>
</dbReference>
<comment type="caution">
    <text evidence="1">The sequence shown here is derived from an EMBL/GenBank/DDBJ whole genome shotgun (WGS) entry which is preliminary data.</text>
</comment>
<reference evidence="1 2" key="1">
    <citation type="submission" date="2013-04" db="EMBL/GenBank/DDBJ databases">
        <title>The Genome Sequence of Treponema vincentii F0403.</title>
        <authorList>
            <consortium name="The Broad Institute Genomics Platform"/>
            <person name="Earl A."/>
            <person name="Ward D."/>
            <person name="Feldgarden M."/>
            <person name="Gevers D."/>
            <person name="Leonetti C."/>
            <person name="Izard J."/>
            <person name="Walker B."/>
            <person name="Young S."/>
            <person name="Zeng Q."/>
            <person name="Gargeya S."/>
            <person name="Fitzgerald M."/>
            <person name="Haas B."/>
            <person name="Abouelleil A."/>
            <person name="Allen A.W."/>
            <person name="Alvarado L."/>
            <person name="Arachchi H.M."/>
            <person name="Berlin A.M."/>
            <person name="Chapman S.B."/>
            <person name="Gainer-Dewar J."/>
            <person name="Goldberg J."/>
            <person name="Griggs A."/>
            <person name="Gujja S."/>
            <person name="Hansen M."/>
            <person name="Howarth C."/>
            <person name="Imamovic A."/>
            <person name="Ireland A."/>
            <person name="Larimer J."/>
            <person name="McCowan C."/>
            <person name="Murphy C."/>
            <person name="Pearson M."/>
            <person name="Poon T.W."/>
            <person name="Priest M."/>
            <person name="Roberts A."/>
            <person name="Saif S."/>
            <person name="Shea T."/>
            <person name="Sisk P."/>
            <person name="Sykes S."/>
            <person name="Wortman J."/>
            <person name="Nusbaum C."/>
            <person name="Birren B."/>
        </authorList>
    </citation>
    <scope>NUCLEOTIDE SEQUENCE [LARGE SCALE GENOMIC DNA]</scope>
    <source>
        <strain evidence="1 2">F0403</strain>
    </source>
</reference>
<dbReference type="EMBL" id="ATFC01000001">
    <property type="protein sequence ID" value="EPF47787.1"/>
    <property type="molecule type" value="Genomic_DNA"/>
</dbReference>
<evidence type="ECO:0000313" key="2">
    <source>
        <dbReference type="Proteomes" id="UP000014605"/>
    </source>
</evidence>
<dbReference type="AlphaFoldDB" id="S3LTI1"/>
<protein>
    <submittedName>
        <fullName evidence="1">Uncharacterized protein</fullName>
    </submittedName>
</protein>
<name>S3LTI1_9SPIR</name>
<dbReference type="Proteomes" id="UP000014605">
    <property type="component" value="Unassembled WGS sequence"/>
</dbReference>
<dbReference type="PATRIC" id="fig|1125702.3.peg.46"/>
<dbReference type="GeneID" id="301460267"/>
<sequence length="87" mass="9784">MSGSTGIHPLDKALSGLEHTINEWELEAEKPVYISLKEPSLNDLYKEKGEVYKILRCWRSGASALGKKQAVEECDQVIAFFERICGK</sequence>